<dbReference type="Proteomes" id="UP000679307">
    <property type="component" value="Chromosome"/>
</dbReference>
<evidence type="ECO:0000313" key="3">
    <source>
        <dbReference type="EMBL" id="QVT80123.1"/>
    </source>
</evidence>
<evidence type="ECO:0000313" key="4">
    <source>
        <dbReference type="Proteomes" id="UP000679307"/>
    </source>
</evidence>
<evidence type="ECO:0000256" key="1">
    <source>
        <dbReference type="SAM" id="MobiDB-lite"/>
    </source>
</evidence>
<sequence>MNPADVAPPPPTGRSGAARLPDLEDATQRLVRRVDELPDESYAARSLLPGWTRGHVVAHLALNAESLEGVLRGAAAGGEPAMYPSQRRRDQDIEDLADATPGELRERLLASVRLFLDAVGDFPEERWESGFRRLPDSPDLLPAHAVLGMRHREVEIHHVDLDAGYTPREWPGSFVVATVEALRVRAPGVTLLATDLGRSWHAERGRVTVSGPGPQIAWWLSGRGRGEGLTSNGGDLPRIQEW</sequence>
<dbReference type="SUPFAM" id="SSF109854">
    <property type="entry name" value="DinB/YfiT-like putative metalloenzymes"/>
    <property type="match status" value="1"/>
</dbReference>
<reference evidence="3 4" key="1">
    <citation type="submission" date="2021-05" db="EMBL/GenBank/DDBJ databases">
        <title>Complete genome of Nocardioides aquaticus KCTC 9944T isolated from meromictic and hypersaline Ekho Lake, Antarctica.</title>
        <authorList>
            <person name="Hwang K."/>
            <person name="Kim K.M."/>
            <person name="Choe H."/>
        </authorList>
    </citation>
    <scope>NUCLEOTIDE SEQUENCE [LARGE SCALE GENOMIC DNA]</scope>
    <source>
        <strain evidence="3 4">KCTC 9944</strain>
    </source>
</reference>
<dbReference type="EMBL" id="CP075371">
    <property type="protein sequence ID" value="QVT80123.1"/>
    <property type="molecule type" value="Genomic_DNA"/>
</dbReference>
<evidence type="ECO:0000259" key="2">
    <source>
        <dbReference type="Pfam" id="PF11716"/>
    </source>
</evidence>
<dbReference type="RefSeq" id="WP_214055727.1">
    <property type="nucleotide sequence ID" value="NZ_BAAAHS010000021.1"/>
</dbReference>
<dbReference type="InterPro" id="IPR017517">
    <property type="entry name" value="Maleyloyr_isom"/>
</dbReference>
<dbReference type="InterPro" id="IPR024344">
    <property type="entry name" value="MDMPI_metal-binding"/>
</dbReference>
<keyword evidence="4" id="KW-1185">Reference proteome</keyword>
<dbReference type="Pfam" id="PF11716">
    <property type="entry name" value="MDMPI_N"/>
    <property type="match status" value="1"/>
</dbReference>
<feature type="domain" description="Mycothiol-dependent maleylpyruvate isomerase metal-binding" evidence="2">
    <location>
        <begin position="23"/>
        <end position="161"/>
    </location>
</feature>
<name>A0ABX8EM20_9ACTN</name>
<dbReference type="InterPro" id="IPR036527">
    <property type="entry name" value="SCP2_sterol-bd_dom_sf"/>
</dbReference>
<dbReference type="InterPro" id="IPR034660">
    <property type="entry name" value="DinB/YfiT-like"/>
</dbReference>
<dbReference type="Gene3D" id="1.20.120.450">
    <property type="entry name" value="dinb family like domain"/>
    <property type="match status" value="1"/>
</dbReference>
<organism evidence="3 4">
    <name type="scientific">Nocardioides aquaticus</name>
    <dbReference type="NCBI Taxonomy" id="160826"/>
    <lineage>
        <taxon>Bacteria</taxon>
        <taxon>Bacillati</taxon>
        <taxon>Actinomycetota</taxon>
        <taxon>Actinomycetes</taxon>
        <taxon>Propionibacteriales</taxon>
        <taxon>Nocardioidaceae</taxon>
        <taxon>Nocardioides</taxon>
    </lineage>
</organism>
<proteinExistence type="predicted"/>
<feature type="region of interest" description="Disordered" evidence="1">
    <location>
        <begin position="1"/>
        <end position="22"/>
    </location>
</feature>
<protein>
    <recommendedName>
        <fullName evidence="2">Mycothiol-dependent maleylpyruvate isomerase metal-binding domain-containing protein</fullName>
    </recommendedName>
</protein>
<feature type="compositionally biased region" description="Pro residues" evidence="1">
    <location>
        <begin position="1"/>
        <end position="12"/>
    </location>
</feature>
<dbReference type="NCBIfam" id="TIGR03083">
    <property type="entry name" value="maleylpyruvate isomerase family mycothiol-dependent enzyme"/>
    <property type="match status" value="1"/>
</dbReference>
<dbReference type="SUPFAM" id="SSF55718">
    <property type="entry name" value="SCP-like"/>
    <property type="match status" value="1"/>
</dbReference>
<gene>
    <name evidence="3" type="ORF">ENKNEFLB_02514</name>
</gene>
<accession>A0ABX8EM20</accession>